<evidence type="ECO:0000256" key="2">
    <source>
        <dbReference type="ARBA" id="ARBA00022553"/>
    </source>
</evidence>
<keyword evidence="2" id="KW-0597">Phosphoprotein</keyword>
<dbReference type="Gene3D" id="1.10.287.2070">
    <property type="match status" value="1"/>
</dbReference>
<dbReference type="GO" id="GO:0005096">
    <property type="term" value="F:GTPase activator activity"/>
    <property type="evidence" value="ECO:0007669"/>
    <property type="project" value="UniProtKB-KW"/>
</dbReference>
<dbReference type="AlphaFoldDB" id="A0AAV8ZSH9"/>
<dbReference type="GO" id="GO:0008289">
    <property type="term" value="F:lipid binding"/>
    <property type="evidence" value="ECO:0007669"/>
    <property type="project" value="InterPro"/>
</dbReference>
<accession>A0AAV8ZSH9</accession>
<dbReference type="Pfam" id="PF00620">
    <property type="entry name" value="RhoGAP"/>
    <property type="match status" value="1"/>
</dbReference>
<dbReference type="SUPFAM" id="SSF55961">
    <property type="entry name" value="Bet v1-like"/>
    <property type="match status" value="1"/>
</dbReference>
<dbReference type="Gene3D" id="1.10.555.10">
    <property type="entry name" value="Rho GTPase activation protein"/>
    <property type="match status" value="1"/>
</dbReference>
<dbReference type="InterPro" id="IPR000198">
    <property type="entry name" value="RhoGAP_dom"/>
</dbReference>
<dbReference type="PROSITE" id="PS50238">
    <property type="entry name" value="RHOGAP"/>
    <property type="match status" value="1"/>
</dbReference>
<evidence type="ECO:0000259" key="4">
    <source>
        <dbReference type="PROSITE" id="PS50238"/>
    </source>
</evidence>
<name>A0AAV8ZSH9_9CUCU</name>
<organism evidence="5 6">
    <name type="scientific">Rhamnusium bicolor</name>
    <dbReference type="NCBI Taxonomy" id="1586634"/>
    <lineage>
        <taxon>Eukaryota</taxon>
        <taxon>Metazoa</taxon>
        <taxon>Ecdysozoa</taxon>
        <taxon>Arthropoda</taxon>
        <taxon>Hexapoda</taxon>
        <taxon>Insecta</taxon>
        <taxon>Pterygota</taxon>
        <taxon>Neoptera</taxon>
        <taxon>Endopterygota</taxon>
        <taxon>Coleoptera</taxon>
        <taxon>Polyphaga</taxon>
        <taxon>Cucujiformia</taxon>
        <taxon>Chrysomeloidea</taxon>
        <taxon>Cerambycidae</taxon>
        <taxon>Lepturinae</taxon>
        <taxon>Rhagiini</taxon>
        <taxon>Rhamnusium</taxon>
    </lineage>
</organism>
<protein>
    <recommendedName>
        <fullName evidence="4">Rho-GAP domain-containing protein</fullName>
    </recommendedName>
</protein>
<dbReference type="Proteomes" id="UP001162156">
    <property type="component" value="Unassembled WGS sequence"/>
</dbReference>
<dbReference type="PANTHER" id="PTHR12659:SF7">
    <property type="entry name" value="CROSSVEINLESS C, ISOFORM C"/>
    <property type="match status" value="1"/>
</dbReference>
<dbReference type="SUPFAM" id="SSF48350">
    <property type="entry name" value="GTPase activation domain, GAP"/>
    <property type="match status" value="1"/>
</dbReference>
<keyword evidence="1" id="KW-0343">GTPase activation</keyword>
<evidence type="ECO:0000313" key="6">
    <source>
        <dbReference type="Proteomes" id="UP001162156"/>
    </source>
</evidence>
<feature type="non-terminal residue" evidence="5">
    <location>
        <position position="1"/>
    </location>
</feature>
<sequence>VPPAWLEDGPGIGDLKKMNCSDHYQDLLHYLEQTEQPKKKEINEKDTEKTTIEDIDLEFLIKLNETIKSDISELLAKNELNESTIADCQFYNNNVDNGINGFTYINGTKLYEDERFHKHLIESDTLSDTIGSDSLGNSINLSDHNAIHAATQTSPSLSPSSTNLTWASECSSSPCLTSTSDSDLLDEDAQSTSSTDGRDHLLITWASKQRWQQVNKQSRSQSDRHLAEIEAAEACKWLRATGFPQYAQLYEDMQFPIEVATAAQDHPLLEPDVLHSLFRRLQILNSCAHLHQQRVTHTDESEDEYCALSDNWTYQTDIRRWSRTCNKMPAQNVEETANRLENVTHEKDDVFEKCTESPKERLRRAGSTKFRRRRDGVLFSDRDNVLDSISQQLSDLKSCEVNHVSDSEITPRHTRRTRTKSFDKTDMWSHPHSTTERVIWQKLPEKEVHSLERNVSLDNNGPLMSHLSCTQLQVLRKLALLKLTAHMEKYCPSHRTGWNWDLPKFIRKIKPPVYKDKNLFGVPLTVTFQRTGQVLPRNIEEAMRWLQQNAADQVGIFRKPGVKSRIQSLRNMVESNVGVNFADQQCYDVADMVKQYFRELPEALLTNKLSETFILIFQYVPPYLRRESVLCALLLMPDEHIEVLQALLHFLLTISKHSQVNQMNESNIAMCFAPSLFHYSQAYKQNLGSPHPKELAENKAGHDCLLYFLKNFNSLFRIPQEFLNQCKSSEIKDTKAKLLTDLGREIGGWREYLNECQSNLLKEAREKCRGWIPVSPHNLKVEISYKKVADGLPLRLWKVSAEIEAPPSEVLHRVLRERHVWDPDLQSAKIVCQLDKRSEVFQYVRKNISPLPNEEYSIVRTGRTPEWYQKNFGHLCALFLANIQNSFYQNTIGPESKV</sequence>
<evidence type="ECO:0000313" key="5">
    <source>
        <dbReference type="EMBL" id="KAJ8970000.1"/>
    </source>
</evidence>
<proteinExistence type="predicted"/>
<evidence type="ECO:0000256" key="1">
    <source>
        <dbReference type="ARBA" id="ARBA00022468"/>
    </source>
</evidence>
<comment type="caution">
    <text evidence="5">The sequence shown here is derived from an EMBL/GenBank/DDBJ whole genome shotgun (WGS) entry which is preliminary data.</text>
</comment>
<dbReference type="GO" id="GO:0007165">
    <property type="term" value="P:signal transduction"/>
    <property type="evidence" value="ECO:0007669"/>
    <property type="project" value="InterPro"/>
</dbReference>
<feature type="compositionally biased region" description="Basic and acidic residues" evidence="3">
    <location>
        <begin position="420"/>
        <end position="429"/>
    </location>
</feature>
<keyword evidence="6" id="KW-1185">Reference proteome</keyword>
<dbReference type="GO" id="GO:0035023">
    <property type="term" value="P:regulation of Rho protein signal transduction"/>
    <property type="evidence" value="ECO:0007669"/>
    <property type="project" value="TreeGrafter"/>
</dbReference>
<dbReference type="Pfam" id="PF01852">
    <property type="entry name" value="START"/>
    <property type="match status" value="1"/>
</dbReference>
<dbReference type="EMBL" id="JANEYF010000419">
    <property type="protein sequence ID" value="KAJ8970000.1"/>
    <property type="molecule type" value="Genomic_DNA"/>
</dbReference>
<dbReference type="InterPro" id="IPR013761">
    <property type="entry name" value="SAM/pointed_sf"/>
</dbReference>
<reference evidence="5" key="1">
    <citation type="journal article" date="2023" name="Insect Mol. Biol.">
        <title>Genome sequencing provides insights into the evolution of gene families encoding plant cell wall-degrading enzymes in longhorned beetles.</title>
        <authorList>
            <person name="Shin N.R."/>
            <person name="Okamura Y."/>
            <person name="Kirsch R."/>
            <person name="Pauchet Y."/>
        </authorList>
    </citation>
    <scope>NUCLEOTIDE SEQUENCE</scope>
    <source>
        <strain evidence="5">RBIC_L_NR</strain>
    </source>
</reference>
<feature type="region of interest" description="Disordered" evidence="3">
    <location>
        <begin position="177"/>
        <end position="196"/>
    </location>
</feature>
<dbReference type="GO" id="GO:0030036">
    <property type="term" value="P:actin cytoskeleton organization"/>
    <property type="evidence" value="ECO:0007669"/>
    <property type="project" value="TreeGrafter"/>
</dbReference>
<dbReference type="InterPro" id="IPR002913">
    <property type="entry name" value="START_lipid-bd_dom"/>
</dbReference>
<dbReference type="SMART" id="SM00324">
    <property type="entry name" value="RhoGAP"/>
    <property type="match status" value="1"/>
</dbReference>
<gene>
    <name evidence="5" type="ORF">NQ314_001429</name>
</gene>
<dbReference type="InterPro" id="IPR008936">
    <property type="entry name" value="Rho_GTPase_activation_prot"/>
</dbReference>
<dbReference type="PANTHER" id="PTHR12659">
    <property type="entry name" value="RHO-TYPE GTPASE ACTIVATING PROTEIN"/>
    <property type="match status" value="1"/>
</dbReference>
<evidence type="ECO:0000256" key="3">
    <source>
        <dbReference type="SAM" id="MobiDB-lite"/>
    </source>
</evidence>
<dbReference type="Gene3D" id="3.30.530.20">
    <property type="match status" value="1"/>
</dbReference>
<feature type="region of interest" description="Disordered" evidence="3">
    <location>
        <begin position="407"/>
        <end position="429"/>
    </location>
</feature>
<dbReference type="SUPFAM" id="SSF47769">
    <property type="entry name" value="SAM/Pointed domain"/>
    <property type="match status" value="1"/>
</dbReference>
<feature type="domain" description="Rho-GAP" evidence="4">
    <location>
        <begin position="522"/>
        <end position="716"/>
    </location>
</feature>
<dbReference type="InterPro" id="IPR023393">
    <property type="entry name" value="START-like_dom_sf"/>
</dbReference>